<dbReference type="EMBL" id="JAGIKX010000020">
    <property type="protein sequence ID" value="MBP2258124.1"/>
    <property type="molecule type" value="Genomic_DNA"/>
</dbReference>
<dbReference type="InterPro" id="IPR014710">
    <property type="entry name" value="RmlC-like_jellyroll"/>
</dbReference>
<evidence type="ECO:0000256" key="4">
    <source>
        <dbReference type="ARBA" id="ARBA00023163"/>
    </source>
</evidence>
<keyword evidence="4" id="KW-0804">Transcription</keyword>
<feature type="domain" description="HTH crp-type" evidence="6">
    <location>
        <begin position="146"/>
        <end position="220"/>
    </location>
</feature>
<keyword evidence="1" id="KW-0805">Transcription regulation</keyword>
<evidence type="ECO:0000259" key="6">
    <source>
        <dbReference type="PROSITE" id="PS51063"/>
    </source>
</evidence>
<protein>
    <submittedName>
        <fullName evidence="7">CRP/FNR family transcriptional regulator</fullName>
    </submittedName>
</protein>
<evidence type="ECO:0000313" key="8">
    <source>
        <dbReference type="Proteomes" id="UP001519294"/>
    </source>
</evidence>
<dbReference type="PANTHER" id="PTHR24567:SF74">
    <property type="entry name" value="HTH-TYPE TRANSCRIPTIONAL REGULATOR ARCR"/>
    <property type="match status" value="1"/>
</dbReference>
<dbReference type="InterPro" id="IPR000595">
    <property type="entry name" value="cNMP-bd_dom"/>
</dbReference>
<accession>A0ABS4SB65</accession>
<comment type="caution">
    <text evidence="7">The sequence shown here is derived from an EMBL/GenBank/DDBJ whole genome shotgun (WGS) entry which is preliminary data.</text>
</comment>
<name>A0ABS4SB65_9BACI</name>
<dbReference type="Proteomes" id="UP001519294">
    <property type="component" value="Unassembled WGS sequence"/>
</dbReference>
<reference evidence="7 8" key="1">
    <citation type="submission" date="2021-03" db="EMBL/GenBank/DDBJ databases">
        <title>Genomic Encyclopedia of Type Strains, Phase IV (KMG-IV): sequencing the most valuable type-strain genomes for metagenomic binning, comparative biology and taxonomic classification.</title>
        <authorList>
            <person name="Goeker M."/>
        </authorList>
    </citation>
    <scope>NUCLEOTIDE SEQUENCE [LARGE SCALE GENOMIC DNA]</scope>
    <source>
        <strain evidence="7 8">DSM 25790</strain>
    </source>
</reference>
<dbReference type="Gene3D" id="2.60.120.10">
    <property type="entry name" value="Jelly Rolls"/>
    <property type="match status" value="1"/>
</dbReference>
<keyword evidence="8" id="KW-1185">Reference proteome</keyword>
<dbReference type="SUPFAM" id="SSF46785">
    <property type="entry name" value="Winged helix' DNA-binding domain"/>
    <property type="match status" value="1"/>
</dbReference>
<proteinExistence type="predicted"/>
<sequence>MQMEMLAYSHENNVISKQLYTLLNEIGTPMKKQQNEYLFHSGMDANEIFLLKSGLVHIALLTSDGKELSLRICKKGDIVGELTVFSDNPQYLLSAKVIEPGELLVINREKLERELMTNSALTFEFMKWISDHMRKFQLKIRDLLLHGKKGALYSTLIRLSNSFGKKQGDGILIDLVLTNQELANFCSATRESINRMLTDLRNLDVIAMTKKGEILIKDIAFLRNEIGCELCPIQVCNIN</sequence>
<dbReference type="PANTHER" id="PTHR24567">
    <property type="entry name" value="CRP FAMILY TRANSCRIPTIONAL REGULATORY PROTEIN"/>
    <property type="match status" value="1"/>
</dbReference>
<keyword evidence="3" id="KW-0010">Activator</keyword>
<dbReference type="PROSITE" id="PS51063">
    <property type="entry name" value="HTH_CRP_2"/>
    <property type="match status" value="1"/>
</dbReference>
<dbReference type="SUPFAM" id="SSF51206">
    <property type="entry name" value="cAMP-binding domain-like"/>
    <property type="match status" value="1"/>
</dbReference>
<dbReference type="InterPro" id="IPR018490">
    <property type="entry name" value="cNMP-bd_dom_sf"/>
</dbReference>
<evidence type="ECO:0000313" key="7">
    <source>
        <dbReference type="EMBL" id="MBP2258124.1"/>
    </source>
</evidence>
<dbReference type="Gene3D" id="1.10.10.10">
    <property type="entry name" value="Winged helix-like DNA-binding domain superfamily/Winged helix DNA-binding domain"/>
    <property type="match status" value="1"/>
</dbReference>
<dbReference type="InterPro" id="IPR012318">
    <property type="entry name" value="HTH_CRP"/>
</dbReference>
<dbReference type="SMART" id="SM00100">
    <property type="entry name" value="cNMP"/>
    <property type="match status" value="1"/>
</dbReference>
<evidence type="ECO:0000259" key="5">
    <source>
        <dbReference type="PROSITE" id="PS50042"/>
    </source>
</evidence>
<gene>
    <name evidence="7" type="ORF">J2Z81_002095</name>
</gene>
<dbReference type="PROSITE" id="PS50042">
    <property type="entry name" value="CNMP_BINDING_3"/>
    <property type="match status" value="1"/>
</dbReference>
<feature type="domain" description="Cyclic nucleotide-binding" evidence="5">
    <location>
        <begin position="10"/>
        <end position="116"/>
    </location>
</feature>
<dbReference type="SMART" id="SM00419">
    <property type="entry name" value="HTH_CRP"/>
    <property type="match status" value="1"/>
</dbReference>
<organism evidence="7 8">
    <name type="scientific">Virgibacillus alimentarius</name>
    <dbReference type="NCBI Taxonomy" id="698769"/>
    <lineage>
        <taxon>Bacteria</taxon>
        <taxon>Bacillati</taxon>
        <taxon>Bacillota</taxon>
        <taxon>Bacilli</taxon>
        <taxon>Bacillales</taxon>
        <taxon>Bacillaceae</taxon>
        <taxon>Virgibacillus</taxon>
    </lineage>
</organism>
<keyword evidence="2" id="KW-0238">DNA-binding</keyword>
<evidence type="ECO:0000256" key="2">
    <source>
        <dbReference type="ARBA" id="ARBA00023125"/>
    </source>
</evidence>
<dbReference type="CDD" id="cd00038">
    <property type="entry name" value="CAP_ED"/>
    <property type="match status" value="1"/>
</dbReference>
<dbReference type="InterPro" id="IPR036388">
    <property type="entry name" value="WH-like_DNA-bd_sf"/>
</dbReference>
<evidence type="ECO:0000256" key="3">
    <source>
        <dbReference type="ARBA" id="ARBA00023159"/>
    </source>
</evidence>
<dbReference type="Pfam" id="PF00027">
    <property type="entry name" value="cNMP_binding"/>
    <property type="match status" value="1"/>
</dbReference>
<dbReference type="Pfam" id="PF13545">
    <property type="entry name" value="HTH_Crp_2"/>
    <property type="match status" value="1"/>
</dbReference>
<dbReference type="InterPro" id="IPR036390">
    <property type="entry name" value="WH_DNA-bd_sf"/>
</dbReference>
<dbReference type="CDD" id="cd00092">
    <property type="entry name" value="HTH_CRP"/>
    <property type="match status" value="1"/>
</dbReference>
<dbReference type="InterPro" id="IPR050397">
    <property type="entry name" value="Env_Response_Regulators"/>
</dbReference>
<evidence type="ECO:0000256" key="1">
    <source>
        <dbReference type="ARBA" id="ARBA00023015"/>
    </source>
</evidence>